<sequence>MAGYRRVRGSLYPEGRNEVEEGEAFTMRNPVVACWAAMTESAQATELTVLLRRFPFYD</sequence>
<proteinExistence type="predicted"/>
<keyword evidence="2" id="KW-1185">Reference proteome</keyword>
<accession>A0A9X1WIU1</accession>
<dbReference type="RefSeq" id="WP_244717379.1">
    <property type="nucleotide sequence ID" value="NZ_JALIRP010000001.1"/>
</dbReference>
<evidence type="ECO:0000313" key="1">
    <source>
        <dbReference type="EMBL" id="MCJ8010162.1"/>
    </source>
</evidence>
<organism evidence="1 2">
    <name type="scientific">Paenibacillus mangrovi</name>
    <dbReference type="NCBI Taxonomy" id="2931978"/>
    <lineage>
        <taxon>Bacteria</taxon>
        <taxon>Bacillati</taxon>
        <taxon>Bacillota</taxon>
        <taxon>Bacilli</taxon>
        <taxon>Bacillales</taxon>
        <taxon>Paenibacillaceae</taxon>
        <taxon>Paenibacillus</taxon>
    </lineage>
</organism>
<dbReference type="Proteomes" id="UP001139347">
    <property type="component" value="Unassembled WGS sequence"/>
</dbReference>
<protein>
    <submittedName>
        <fullName evidence="1">Uncharacterized protein</fullName>
    </submittedName>
</protein>
<evidence type="ECO:0000313" key="2">
    <source>
        <dbReference type="Proteomes" id="UP001139347"/>
    </source>
</evidence>
<dbReference type="AlphaFoldDB" id="A0A9X1WIU1"/>
<name>A0A9X1WIU1_9BACL</name>
<reference evidence="1" key="1">
    <citation type="submission" date="2022-04" db="EMBL/GenBank/DDBJ databases">
        <title>Paenibacillus mangrovi sp. nov., a novel endophytic bacterium isolated from bark of Kandelia candel.</title>
        <authorList>
            <person name="Tuo L."/>
        </authorList>
    </citation>
    <scope>NUCLEOTIDE SEQUENCE</scope>
    <source>
        <strain evidence="1">KQZ6P-2</strain>
    </source>
</reference>
<gene>
    <name evidence="1" type="ORF">MUG84_00205</name>
</gene>
<comment type="caution">
    <text evidence="1">The sequence shown here is derived from an EMBL/GenBank/DDBJ whole genome shotgun (WGS) entry which is preliminary data.</text>
</comment>
<dbReference type="EMBL" id="JALIRP010000001">
    <property type="protein sequence ID" value="MCJ8010162.1"/>
    <property type="molecule type" value="Genomic_DNA"/>
</dbReference>